<dbReference type="Gene3D" id="3.40.1620.10">
    <property type="entry name" value="YefM-like domain"/>
    <property type="match status" value="1"/>
</dbReference>
<keyword evidence="4" id="KW-1185">Reference proteome</keyword>
<dbReference type="RefSeq" id="WP_322186332.1">
    <property type="nucleotide sequence ID" value="NZ_JAXLPB010000002.1"/>
</dbReference>
<evidence type="ECO:0000256" key="2">
    <source>
        <dbReference type="RuleBase" id="RU362080"/>
    </source>
</evidence>
<dbReference type="Pfam" id="PF02604">
    <property type="entry name" value="PhdYeFM_antitox"/>
    <property type="match status" value="1"/>
</dbReference>
<evidence type="ECO:0000313" key="3">
    <source>
        <dbReference type="EMBL" id="MDY8108864.1"/>
    </source>
</evidence>
<dbReference type="Proteomes" id="UP001294412">
    <property type="component" value="Unassembled WGS sequence"/>
</dbReference>
<comment type="caution">
    <text evidence="3">The sequence shown here is derived from an EMBL/GenBank/DDBJ whole genome shotgun (WGS) entry which is preliminary data.</text>
</comment>
<dbReference type="SUPFAM" id="SSF143120">
    <property type="entry name" value="YefM-like"/>
    <property type="match status" value="1"/>
</dbReference>
<comment type="function">
    <text evidence="2">Antitoxin component of a type II toxin-antitoxin (TA) system.</text>
</comment>
<reference evidence="3 4" key="1">
    <citation type="submission" date="2023-12" db="EMBL/GenBank/DDBJ databases">
        <title>Description of Novel Strain Fulvimarina sp. 2208YS6-2-32 isolated from Uroteuthis (Photololigo) edulis.</title>
        <authorList>
            <person name="Park J.-S."/>
        </authorList>
    </citation>
    <scope>NUCLEOTIDE SEQUENCE [LARGE SCALE GENOMIC DNA]</scope>
    <source>
        <strain evidence="3 4">2208YS6-2-32</strain>
    </source>
</reference>
<evidence type="ECO:0000313" key="4">
    <source>
        <dbReference type="Proteomes" id="UP001294412"/>
    </source>
</evidence>
<name>A0ABU5I208_9HYPH</name>
<dbReference type="NCBIfam" id="TIGR01552">
    <property type="entry name" value="phd_fam"/>
    <property type="match status" value="1"/>
</dbReference>
<dbReference type="EMBL" id="JAXLPB010000002">
    <property type="protein sequence ID" value="MDY8108864.1"/>
    <property type="molecule type" value="Genomic_DNA"/>
</dbReference>
<organism evidence="3 4">
    <name type="scientific">Fulvimarina uroteuthidis</name>
    <dbReference type="NCBI Taxonomy" id="3098149"/>
    <lineage>
        <taxon>Bacteria</taxon>
        <taxon>Pseudomonadati</taxon>
        <taxon>Pseudomonadota</taxon>
        <taxon>Alphaproteobacteria</taxon>
        <taxon>Hyphomicrobiales</taxon>
        <taxon>Aurantimonadaceae</taxon>
        <taxon>Fulvimarina</taxon>
    </lineage>
</organism>
<dbReference type="InterPro" id="IPR006442">
    <property type="entry name" value="Antitoxin_Phd/YefM"/>
</dbReference>
<protein>
    <recommendedName>
        <fullName evidence="2">Antitoxin</fullName>
    </recommendedName>
</protein>
<accession>A0ABU5I208</accession>
<sequence>MKTLNLRNAKATFSAVVDAAAQGEPTVITKHGRPAAMIVPIEDGRRIFPDNKPSFADLLLSMPHELEIERDQTPTREVDL</sequence>
<gene>
    <name evidence="3" type="ORF">U0C82_06860</name>
</gene>
<proteinExistence type="inferred from homology"/>
<comment type="similarity">
    <text evidence="1 2">Belongs to the phD/YefM antitoxin family.</text>
</comment>
<evidence type="ECO:0000256" key="1">
    <source>
        <dbReference type="ARBA" id="ARBA00009981"/>
    </source>
</evidence>
<dbReference type="InterPro" id="IPR036165">
    <property type="entry name" value="YefM-like_sf"/>
</dbReference>